<feature type="domain" description="Response regulatory" evidence="7">
    <location>
        <begin position="1"/>
        <end position="102"/>
    </location>
</feature>
<evidence type="ECO:0000256" key="2">
    <source>
        <dbReference type="ARBA" id="ARBA00023015"/>
    </source>
</evidence>
<dbReference type="PANTHER" id="PTHR43214:SF41">
    <property type="entry name" value="NITRATE_NITRITE RESPONSE REGULATOR PROTEIN NARP"/>
    <property type="match status" value="1"/>
</dbReference>
<reference evidence="8" key="1">
    <citation type="journal article" date="2014" name="Int. J. Syst. Evol. Microbiol.">
        <title>Complete genome sequence of Corynebacterium casei LMG S-19264T (=DSM 44701T), isolated from a smear-ripened cheese.</title>
        <authorList>
            <consortium name="US DOE Joint Genome Institute (JGI-PGF)"/>
            <person name="Walter F."/>
            <person name="Albersmeier A."/>
            <person name="Kalinowski J."/>
            <person name="Ruckert C."/>
        </authorList>
    </citation>
    <scope>NUCLEOTIDE SEQUENCE</scope>
    <source>
        <strain evidence="8">CGMCC 1.15958</strain>
    </source>
</reference>
<dbReference type="EMBL" id="BMKK01000003">
    <property type="protein sequence ID" value="GGD55248.1"/>
    <property type="molecule type" value="Genomic_DNA"/>
</dbReference>
<dbReference type="InterPro" id="IPR016032">
    <property type="entry name" value="Sig_transdc_resp-reg_C-effctor"/>
</dbReference>
<evidence type="ECO:0000259" key="7">
    <source>
        <dbReference type="PROSITE" id="PS50110"/>
    </source>
</evidence>
<dbReference type="InterPro" id="IPR000792">
    <property type="entry name" value="Tscrpt_reg_LuxR_C"/>
</dbReference>
<dbReference type="SUPFAM" id="SSF46894">
    <property type="entry name" value="C-terminal effector domain of the bipartite response regulators"/>
    <property type="match status" value="1"/>
</dbReference>
<evidence type="ECO:0000313" key="9">
    <source>
        <dbReference type="Proteomes" id="UP000609064"/>
    </source>
</evidence>
<dbReference type="AlphaFoldDB" id="A0A916YPH6"/>
<proteinExistence type="predicted"/>
<dbReference type="SMART" id="SM00448">
    <property type="entry name" value="REC"/>
    <property type="match status" value="1"/>
</dbReference>
<dbReference type="Gene3D" id="3.40.50.2300">
    <property type="match status" value="1"/>
</dbReference>
<name>A0A916YPH6_9BACT</name>
<keyword evidence="9" id="KW-1185">Reference proteome</keyword>
<dbReference type="InterPro" id="IPR001789">
    <property type="entry name" value="Sig_transdc_resp-reg_receiver"/>
</dbReference>
<feature type="modified residue" description="4-aspartylphosphate" evidence="5">
    <location>
        <position position="37"/>
    </location>
</feature>
<evidence type="ECO:0000256" key="4">
    <source>
        <dbReference type="ARBA" id="ARBA00023163"/>
    </source>
</evidence>
<dbReference type="GO" id="GO:0000160">
    <property type="term" value="P:phosphorelay signal transduction system"/>
    <property type="evidence" value="ECO:0007669"/>
    <property type="project" value="InterPro"/>
</dbReference>
<dbReference type="CDD" id="cd17535">
    <property type="entry name" value="REC_NarL-like"/>
    <property type="match status" value="1"/>
</dbReference>
<reference evidence="8" key="2">
    <citation type="submission" date="2020-09" db="EMBL/GenBank/DDBJ databases">
        <authorList>
            <person name="Sun Q."/>
            <person name="Zhou Y."/>
        </authorList>
    </citation>
    <scope>NUCLEOTIDE SEQUENCE</scope>
    <source>
        <strain evidence="8">CGMCC 1.15958</strain>
    </source>
</reference>
<dbReference type="GO" id="GO:0006355">
    <property type="term" value="P:regulation of DNA-templated transcription"/>
    <property type="evidence" value="ECO:0007669"/>
    <property type="project" value="InterPro"/>
</dbReference>
<evidence type="ECO:0000256" key="1">
    <source>
        <dbReference type="ARBA" id="ARBA00022553"/>
    </source>
</evidence>
<comment type="caution">
    <text evidence="8">The sequence shown here is derived from an EMBL/GenBank/DDBJ whole genome shotgun (WGS) entry which is preliminary data.</text>
</comment>
<keyword evidence="2" id="KW-0805">Transcription regulation</keyword>
<dbReference type="CDD" id="cd06170">
    <property type="entry name" value="LuxR_C_like"/>
    <property type="match status" value="1"/>
</dbReference>
<keyword evidence="3 8" id="KW-0238">DNA-binding</keyword>
<dbReference type="InterPro" id="IPR058245">
    <property type="entry name" value="NreC/VraR/RcsB-like_REC"/>
</dbReference>
<dbReference type="GO" id="GO:0003677">
    <property type="term" value="F:DNA binding"/>
    <property type="evidence" value="ECO:0007669"/>
    <property type="project" value="UniProtKB-KW"/>
</dbReference>
<dbReference type="Pfam" id="PF00072">
    <property type="entry name" value="Response_reg"/>
    <property type="match status" value="1"/>
</dbReference>
<dbReference type="Proteomes" id="UP000609064">
    <property type="component" value="Unassembled WGS sequence"/>
</dbReference>
<dbReference type="SMART" id="SM00421">
    <property type="entry name" value="HTH_LUXR"/>
    <property type="match status" value="1"/>
</dbReference>
<feature type="domain" description="HTH luxR-type" evidence="6">
    <location>
        <begin position="125"/>
        <end position="190"/>
    </location>
</feature>
<sequence>MSLLQNEADFEVVGQVFEGNQVLISILKNSPNLVLLDANLPNRNGKELAEAIRRDFPNVKIVILTMYDESQLVKEFKKLGVDGYILKNSTKNELLEGIRTVIEGQPFFDPKLSENSQQPTLVDDEFIKKFSLTPREIEMIRMIRDGLSSQDIADKSNLSLLTVKTHRRNIHFKLKTETTADLIRFANENGI</sequence>
<evidence type="ECO:0000256" key="5">
    <source>
        <dbReference type="PROSITE-ProRule" id="PRU00169"/>
    </source>
</evidence>
<dbReference type="SUPFAM" id="SSF52172">
    <property type="entry name" value="CheY-like"/>
    <property type="match status" value="1"/>
</dbReference>
<evidence type="ECO:0000313" key="8">
    <source>
        <dbReference type="EMBL" id="GGD55248.1"/>
    </source>
</evidence>
<dbReference type="PROSITE" id="PS50110">
    <property type="entry name" value="RESPONSE_REGULATORY"/>
    <property type="match status" value="1"/>
</dbReference>
<gene>
    <name evidence="8" type="ORF">GCM10011514_19290</name>
</gene>
<organism evidence="8 9">
    <name type="scientific">Emticicia aquatilis</name>
    <dbReference type="NCBI Taxonomy" id="1537369"/>
    <lineage>
        <taxon>Bacteria</taxon>
        <taxon>Pseudomonadati</taxon>
        <taxon>Bacteroidota</taxon>
        <taxon>Cytophagia</taxon>
        <taxon>Cytophagales</taxon>
        <taxon>Leadbetterellaceae</taxon>
        <taxon>Emticicia</taxon>
    </lineage>
</organism>
<dbReference type="PANTHER" id="PTHR43214">
    <property type="entry name" value="TWO-COMPONENT RESPONSE REGULATOR"/>
    <property type="match status" value="1"/>
</dbReference>
<keyword evidence="4" id="KW-0804">Transcription</keyword>
<dbReference type="InterPro" id="IPR039420">
    <property type="entry name" value="WalR-like"/>
</dbReference>
<evidence type="ECO:0000259" key="6">
    <source>
        <dbReference type="PROSITE" id="PS50043"/>
    </source>
</evidence>
<evidence type="ECO:0000256" key="3">
    <source>
        <dbReference type="ARBA" id="ARBA00023125"/>
    </source>
</evidence>
<protein>
    <submittedName>
        <fullName evidence="8">DNA-binding response regulator</fullName>
    </submittedName>
</protein>
<dbReference type="Pfam" id="PF00196">
    <property type="entry name" value="GerE"/>
    <property type="match status" value="1"/>
</dbReference>
<accession>A0A916YPH6</accession>
<dbReference type="InterPro" id="IPR011006">
    <property type="entry name" value="CheY-like_superfamily"/>
</dbReference>
<dbReference type="PROSITE" id="PS50043">
    <property type="entry name" value="HTH_LUXR_2"/>
    <property type="match status" value="1"/>
</dbReference>
<dbReference type="PRINTS" id="PR00038">
    <property type="entry name" value="HTHLUXR"/>
</dbReference>
<keyword evidence="1 5" id="KW-0597">Phosphoprotein</keyword>